<dbReference type="AlphaFoldDB" id="G0S5T0"/>
<feature type="compositionally biased region" description="Low complexity" evidence="2">
    <location>
        <begin position="64"/>
        <end position="77"/>
    </location>
</feature>
<feature type="compositionally biased region" description="Low complexity" evidence="2">
    <location>
        <begin position="101"/>
        <end position="117"/>
    </location>
</feature>
<dbReference type="PANTHER" id="PTHR47785:SF2">
    <property type="entry name" value="ZN(II)2CYS6 TRANSCRIPTION FACTOR (EUROFUNG)"/>
    <property type="match status" value="1"/>
</dbReference>
<evidence type="ECO:0000256" key="2">
    <source>
        <dbReference type="SAM" id="MobiDB-lite"/>
    </source>
</evidence>
<accession>G0S5T0</accession>
<dbReference type="GeneID" id="18257388"/>
<evidence type="ECO:0000256" key="1">
    <source>
        <dbReference type="ARBA" id="ARBA00023242"/>
    </source>
</evidence>
<dbReference type="OrthoDB" id="4685598at2759"/>
<evidence type="ECO:0000259" key="3">
    <source>
        <dbReference type="Pfam" id="PF04082"/>
    </source>
</evidence>
<dbReference type="HOGENOM" id="CLU_004835_4_0_1"/>
<feature type="region of interest" description="Disordered" evidence="2">
    <location>
        <begin position="1"/>
        <end position="36"/>
    </location>
</feature>
<dbReference type="GO" id="GO:0008270">
    <property type="term" value="F:zinc ion binding"/>
    <property type="evidence" value="ECO:0007669"/>
    <property type="project" value="InterPro"/>
</dbReference>
<dbReference type="GO" id="GO:0003677">
    <property type="term" value="F:DNA binding"/>
    <property type="evidence" value="ECO:0007669"/>
    <property type="project" value="InterPro"/>
</dbReference>
<dbReference type="eggNOG" id="ENOG502QSDU">
    <property type="taxonomic scope" value="Eukaryota"/>
</dbReference>
<evidence type="ECO:0000313" key="4">
    <source>
        <dbReference type="EMBL" id="EGS21492.1"/>
    </source>
</evidence>
<proteinExistence type="predicted"/>
<feature type="domain" description="Xylanolytic transcriptional activator regulatory" evidence="3">
    <location>
        <begin position="278"/>
        <end position="513"/>
    </location>
</feature>
<gene>
    <name evidence="4" type="ORF">CTHT_0033500</name>
</gene>
<dbReference type="InterPro" id="IPR053181">
    <property type="entry name" value="EcdB-like_regulator"/>
</dbReference>
<dbReference type="OMA" id="LNAECIY"/>
<keyword evidence="5" id="KW-1185">Reference proteome</keyword>
<protein>
    <recommendedName>
        <fullName evidence="3">Xylanolytic transcriptional activator regulatory domain-containing protein</fullName>
    </recommendedName>
</protein>
<organism evidence="5">
    <name type="scientific">Chaetomium thermophilum (strain DSM 1495 / CBS 144.50 / IMI 039719)</name>
    <name type="common">Thermochaetoides thermophila</name>
    <dbReference type="NCBI Taxonomy" id="759272"/>
    <lineage>
        <taxon>Eukaryota</taxon>
        <taxon>Fungi</taxon>
        <taxon>Dikarya</taxon>
        <taxon>Ascomycota</taxon>
        <taxon>Pezizomycotina</taxon>
        <taxon>Sordariomycetes</taxon>
        <taxon>Sordariomycetidae</taxon>
        <taxon>Sordariales</taxon>
        <taxon>Chaetomiaceae</taxon>
        <taxon>Thermochaetoides</taxon>
    </lineage>
</organism>
<dbReference type="KEGG" id="cthr:CTHT_0033500"/>
<dbReference type="Proteomes" id="UP000008066">
    <property type="component" value="Unassembled WGS sequence"/>
</dbReference>
<dbReference type="GO" id="GO:0006351">
    <property type="term" value="P:DNA-templated transcription"/>
    <property type="evidence" value="ECO:0007669"/>
    <property type="project" value="InterPro"/>
</dbReference>
<feature type="compositionally biased region" description="Low complexity" evidence="2">
    <location>
        <begin position="9"/>
        <end position="36"/>
    </location>
</feature>
<sequence>MAPSSNGDSPHSATASSMTTAVAAASAPGAHGAPPVVRQYQIPNRDFTVEIPAPGIAAAAANGATSLKSPTSSLKSAARTPSFTREGILGSAQKTRNMSQAATATPATATTATATTDTRPDSSSNGIVAKPPSEESVNPLKRRNPDTGVDYPRRRATIAMTLVNQQHNGIGLSHDSPNMSNGTALSGENMMMQNPTNFVSIIPNGGFGTWSATSNSLSTMPKVHTNAALHLLQWPLIRDLVSRPYDPQILLQLEMAREPLHSLAKTPCVDLSNTQAYIEAYFDRVNVWYACVNPYTWRSHYRSALSNGFREGPESCIVLLVLALGQASLRGSISRIVPHEDPPGLQYFTAAWSLLPGMMTSNSVLAAQCHLLAAAYLFYLVRPLEAWNLLCTTSMKLQLLLMTPNRVPPDQKELIERIFWNALLFESDLLAELDLPHSNVAQFEENVGLPCGFEGDENEAVGRDDLWYFLAEIALRRLLNRVSQLIYSKDSMASTTSLEPVVAELDFQLTQWYESLPAPLQFPFTRTMLPDPVQTVLRLRFFACRTIIYRPYILAVLDNEQAILDPTVRDNCTKCLEACIRQLEHITAHHAGHMPYLWQGALSIVSQTLLVMGATMSPSLSTILWSLVPHREAIDQIINDVVMEIERYAVLSPSLSLAAEIIKEAEVRRRAFLSG</sequence>
<dbReference type="InterPro" id="IPR007219">
    <property type="entry name" value="XnlR_reg_dom"/>
</dbReference>
<feature type="region of interest" description="Disordered" evidence="2">
    <location>
        <begin position="64"/>
        <end position="150"/>
    </location>
</feature>
<keyword evidence="1" id="KW-0539">Nucleus</keyword>
<evidence type="ECO:0000313" key="5">
    <source>
        <dbReference type="Proteomes" id="UP000008066"/>
    </source>
</evidence>
<reference evidence="4 5" key="1">
    <citation type="journal article" date="2011" name="Cell">
        <title>Insight into structure and assembly of the nuclear pore complex by utilizing the genome of a eukaryotic thermophile.</title>
        <authorList>
            <person name="Amlacher S."/>
            <person name="Sarges P."/>
            <person name="Flemming D."/>
            <person name="van Noort V."/>
            <person name="Kunze R."/>
            <person name="Devos D.P."/>
            <person name="Arumugam M."/>
            <person name="Bork P."/>
            <person name="Hurt E."/>
        </authorList>
    </citation>
    <scope>NUCLEOTIDE SEQUENCE [LARGE SCALE GENOMIC DNA]</scope>
    <source>
        <strain evidence="5">DSM 1495 / CBS 144.50 / IMI 039719</strain>
    </source>
</reference>
<dbReference type="Pfam" id="PF04082">
    <property type="entry name" value="Fungal_trans"/>
    <property type="match status" value="1"/>
</dbReference>
<dbReference type="PANTHER" id="PTHR47785">
    <property type="entry name" value="ZN(II)2CYS6 TRANSCRIPTION FACTOR (EUROFUNG)-RELATED-RELATED"/>
    <property type="match status" value="1"/>
</dbReference>
<dbReference type="RefSeq" id="XP_006693788.1">
    <property type="nucleotide sequence ID" value="XM_006693725.1"/>
</dbReference>
<name>G0S5T0_CHATD</name>
<dbReference type="CDD" id="cd12148">
    <property type="entry name" value="fungal_TF_MHR"/>
    <property type="match status" value="1"/>
</dbReference>
<dbReference type="EMBL" id="GL988041">
    <property type="protein sequence ID" value="EGS21492.1"/>
    <property type="molecule type" value="Genomic_DNA"/>
</dbReference>